<evidence type="ECO:0000313" key="2">
    <source>
        <dbReference type="EMBL" id="AYP69308.1"/>
    </source>
</evidence>
<name>A0A3G3BYJ5_9CAUD</name>
<keyword evidence="3" id="KW-1185">Reference proteome</keyword>
<dbReference type="Pfam" id="PF18757">
    <property type="entry name" value="Nmad5"/>
    <property type="match status" value="1"/>
</dbReference>
<organism evidence="2 3">
    <name type="scientific">Klebsiella phage Pylas</name>
    <dbReference type="NCBI Taxonomy" id="2419682"/>
    <lineage>
        <taxon>Viruses</taxon>
        <taxon>Duplodnaviria</taxon>
        <taxon>Heunggongvirae</taxon>
        <taxon>Uroviricota</taxon>
        <taxon>Caudoviricetes</taxon>
        <taxon>Schitoviridae</taxon>
        <taxon>Humphriesvirinae</taxon>
        <taxon>Pylasvirus</taxon>
        <taxon>Pylasvirus pylas</taxon>
    </lineage>
</organism>
<sequence>MSTRLTNDARDKIVAAAMEKSGFPKRLKEARQNVEKIKMECLIAAFGGLKAYRRLCDRFNTIQEKVQSLKDEGILVRDPRDYSTWNADKINIAGMNVQYPCQTVLSLEEFKGLKFIRLHNGNKPTLTADNPLVQKFLDAEKVVEELDSSARSIKENVKAVVYSVSTTKRLVEVWPEAAELIPTDIEVVRAGLPAIDFANLNASIGIPSEKKA</sequence>
<reference evidence="3" key="1">
    <citation type="submission" date="2018-09" db="EMBL/GenBank/DDBJ databases">
        <title>Complete genome of Klebsiella pneumoniae phage Pylas.</title>
        <authorList>
            <person name="Powell J.E."/>
            <person name="Lessor L."/>
            <person name="O'Leary C.J."/>
            <person name="Liu M."/>
        </authorList>
    </citation>
    <scope>NUCLEOTIDE SEQUENCE [LARGE SCALE GENOMIC DNA]</scope>
</reference>
<dbReference type="Proteomes" id="UP000278488">
    <property type="component" value="Segment"/>
</dbReference>
<feature type="domain" description="Nucleotide modification associated" evidence="1">
    <location>
        <begin position="3"/>
        <end position="207"/>
    </location>
</feature>
<evidence type="ECO:0000259" key="1">
    <source>
        <dbReference type="Pfam" id="PF18757"/>
    </source>
</evidence>
<dbReference type="EMBL" id="MH899585">
    <property type="protein sequence ID" value="AYP69308.1"/>
    <property type="molecule type" value="Genomic_DNA"/>
</dbReference>
<dbReference type="InterPro" id="IPR040835">
    <property type="entry name" value="Nmad5"/>
</dbReference>
<proteinExistence type="predicted"/>
<protein>
    <recommendedName>
        <fullName evidence="1">Nucleotide modification associated domain-containing protein</fullName>
    </recommendedName>
</protein>
<accession>A0A3G3BYJ5</accession>
<evidence type="ECO:0000313" key="3">
    <source>
        <dbReference type="Proteomes" id="UP000278488"/>
    </source>
</evidence>
<gene>
    <name evidence="2" type="ORF">Pylas_054</name>
</gene>